<dbReference type="EMBL" id="BART01017726">
    <property type="protein sequence ID" value="GAG81204.1"/>
    <property type="molecule type" value="Genomic_DNA"/>
</dbReference>
<sequence>WNYSYNEMLLGEFGMTEKKKTTKEILLAKLAGRRRVPLYNPGARVELR</sequence>
<evidence type="ECO:0000313" key="1">
    <source>
        <dbReference type="EMBL" id="GAG81204.1"/>
    </source>
</evidence>
<reference evidence="1" key="1">
    <citation type="journal article" date="2014" name="Front. Microbiol.">
        <title>High frequency of phylogenetically diverse reductive dehalogenase-homologous genes in deep subseafloor sedimentary metagenomes.</title>
        <authorList>
            <person name="Kawai M."/>
            <person name="Futagami T."/>
            <person name="Toyoda A."/>
            <person name="Takaki Y."/>
            <person name="Nishi S."/>
            <person name="Hori S."/>
            <person name="Arai W."/>
            <person name="Tsubouchi T."/>
            <person name="Morono Y."/>
            <person name="Uchiyama I."/>
            <person name="Ito T."/>
            <person name="Fujiyama A."/>
            <person name="Inagaki F."/>
            <person name="Takami H."/>
        </authorList>
    </citation>
    <scope>NUCLEOTIDE SEQUENCE</scope>
    <source>
        <strain evidence="1">Expedition CK06-06</strain>
    </source>
</reference>
<protein>
    <submittedName>
        <fullName evidence="1">Uncharacterized protein</fullName>
    </submittedName>
</protein>
<gene>
    <name evidence="1" type="ORF">S01H4_33644</name>
</gene>
<feature type="non-terminal residue" evidence="1">
    <location>
        <position position="1"/>
    </location>
</feature>
<comment type="caution">
    <text evidence="1">The sequence shown here is derived from an EMBL/GenBank/DDBJ whole genome shotgun (WGS) entry which is preliminary data.</text>
</comment>
<accession>X1AGV9</accession>
<organism evidence="1">
    <name type="scientific">marine sediment metagenome</name>
    <dbReference type="NCBI Taxonomy" id="412755"/>
    <lineage>
        <taxon>unclassified sequences</taxon>
        <taxon>metagenomes</taxon>
        <taxon>ecological metagenomes</taxon>
    </lineage>
</organism>
<proteinExistence type="predicted"/>
<name>X1AGV9_9ZZZZ</name>
<dbReference type="AlphaFoldDB" id="X1AGV9"/>